<dbReference type="Proteomes" id="UP000291469">
    <property type="component" value="Chromosome"/>
</dbReference>
<dbReference type="PANTHER" id="PTHR35983">
    <property type="entry name" value="UPF0166 PROTEIN TM_0021"/>
    <property type="match status" value="1"/>
</dbReference>
<dbReference type="Gene3D" id="3.40.50.620">
    <property type="entry name" value="HUPs"/>
    <property type="match status" value="1"/>
</dbReference>
<proteinExistence type="inferred from homology"/>
<dbReference type="InterPro" id="IPR014729">
    <property type="entry name" value="Rossmann-like_a/b/a_fold"/>
</dbReference>
<dbReference type="Pfam" id="PF02641">
    <property type="entry name" value="DUF190"/>
    <property type="match status" value="1"/>
</dbReference>
<dbReference type="PANTHER" id="PTHR35983:SF1">
    <property type="entry name" value="UPF0166 PROTEIN TM_0021"/>
    <property type="match status" value="1"/>
</dbReference>
<dbReference type="Gene3D" id="3.30.70.120">
    <property type="match status" value="1"/>
</dbReference>
<keyword evidence="3" id="KW-1185">Reference proteome</keyword>
<evidence type="ECO:0000313" key="2">
    <source>
        <dbReference type="EMBL" id="QBI18264.1"/>
    </source>
</evidence>
<dbReference type="KEGG" id="erz:ER308_00875"/>
<dbReference type="InterPro" id="IPR015867">
    <property type="entry name" value="N-reg_PII/ATP_PRibTrfase_C"/>
</dbReference>
<dbReference type="EMBL" id="CP036402">
    <property type="protein sequence ID" value="QBI18264.1"/>
    <property type="molecule type" value="Genomic_DNA"/>
</dbReference>
<dbReference type="InterPro" id="IPR011322">
    <property type="entry name" value="N-reg_PII-like_a/b"/>
</dbReference>
<dbReference type="SUPFAM" id="SSF54913">
    <property type="entry name" value="GlnB-like"/>
    <property type="match status" value="1"/>
</dbReference>
<gene>
    <name evidence="2" type="ORF">ER308_00875</name>
</gene>
<reference evidence="2 3" key="1">
    <citation type="submission" date="2019-01" db="EMBL/GenBank/DDBJ databases">
        <title>Egibacter rhizosphaerae EGI 80759T.</title>
        <authorList>
            <person name="Chen D.-D."/>
            <person name="Tian Y."/>
            <person name="Jiao J.-Y."/>
            <person name="Zhang X.-T."/>
            <person name="Zhang Y.-G."/>
            <person name="Zhang Y."/>
            <person name="Xiao M."/>
            <person name="Shu W.-S."/>
            <person name="Li W.-J."/>
        </authorList>
    </citation>
    <scope>NUCLEOTIDE SEQUENCE [LARGE SCALE GENOMIC DNA]</scope>
    <source>
        <strain evidence="2 3">EGI 80759</strain>
    </source>
</reference>
<comment type="similarity">
    <text evidence="1">Belongs to the UPF0166 family.</text>
</comment>
<evidence type="ECO:0000256" key="1">
    <source>
        <dbReference type="ARBA" id="ARBA00010554"/>
    </source>
</evidence>
<accession>A0A411YAM8</accession>
<organism evidence="2 3">
    <name type="scientific">Egibacter rhizosphaerae</name>
    <dbReference type="NCBI Taxonomy" id="1670831"/>
    <lineage>
        <taxon>Bacteria</taxon>
        <taxon>Bacillati</taxon>
        <taxon>Actinomycetota</taxon>
        <taxon>Nitriliruptoria</taxon>
        <taxon>Egibacterales</taxon>
        <taxon>Egibacteraceae</taxon>
        <taxon>Egibacter</taxon>
    </lineage>
</organism>
<dbReference type="OrthoDB" id="9795599at2"/>
<name>A0A411YAM8_9ACTN</name>
<sequence>MHRLLVVANRTLDSQELRAHIAATVARGPCEIRVLAPSPTDEVDTASQRLARAVQSLSSLGVRVEGSVTDPDPVAAVEEALRDDAPNEIVVSTRPAGISRWLGEELPARLRAVTNLPFTHLIVPSGRSDRLPATAVRLTVLLGESDTHDGRPVGSELVRRAREHGLAGATLLRGIEGFGASNVVHRAALLSLSDDLPLVLMVVDAPERVERFLGDVEELVEGGLVLRERVEVVKYEGRVD</sequence>
<dbReference type="SUPFAM" id="SSF52402">
    <property type="entry name" value="Adenine nucleotide alpha hydrolases-like"/>
    <property type="match status" value="1"/>
</dbReference>
<dbReference type="InterPro" id="IPR003793">
    <property type="entry name" value="UPF0166"/>
</dbReference>
<dbReference type="AlphaFoldDB" id="A0A411YAM8"/>
<protein>
    <submittedName>
        <fullName evidence="2">DUF190 domain-containing protein</fullName>
    </submittedName>
</protein>
<evidence type="ECO:0000313" key="3">
    <source>
        <dbReference type="Proteomes" id="UP000291469"/>
    </source>
</evidence>